<accession>A0A6P8B5B7</accession>
<keyword evidence="2" id="KW-1185">Reference proteome</keyword>
<feature type="non-terminal residue" evidence="3">
    <location>
        <position position="1"/>
    </location>
</feature>
<sequence length="70" mass="8016">PCYVAQVTDINYYYLGSLDLVQRGSSPPLLTMVAVLWLQIVLGRHFETWSKARKQRFSAPKIGKLFICLD</sequence>
<evidence type="ECO:0000256" key="1">
    <source>
        <dbReference type="SAM" id="Phobius"/>
    </source>
</evidence>
<dbReference type="GeneID" id="41961122"/>
<protein>
    <submittedName>
        <fullName evidence="3">Uncharacterized protein</fullName>
    </submittedName>
</protein>
<dbReference type="Proteomes" id="UP000515153">
    <property type="component" value="Chromosome I"/>
</dbReference>
<dbReference type="KEGG" id="pgri:PgNI_06187"/>
<feature type="transmembrane region" description="Helical" evidence="1">
    <location>
        <begin position="29"/>
        <end position="46"/>
    </location>
</feature>
<gene>
    <name evidence="3" type="ORF">PgNI_06187</name>
</gene>
<feature type="non-terminal residue" evidence="3">
    <location>
        <position position="70"/>
    </location>
</feature>
<dbReference type="AlphaFoldDB" id="A0A6P8B5B7"/>
<proteinExistence type="predicted"/>
<evidence type="ECO:0000313" key="3">
    <source>
        <dbReference type="RefSeq" id="XP_030982353.1"/>
    </source>
</evidence>
<name>A0A6P8B5B7_PYRGI</name>
<keyword evidence="1" id="KW-1133">Transmembrane helix</keyword>
<reference evidence="3" key="2">
    <citation type="submission" date="2019-10" db="EMBL/GenBank/DDBJ databases">
        <authorList>
            <consortium name="NCBI Genome Project"/>
        </authorList>
    </citation>
    <scope>NUCLEOTIDE SEQUENCE</scope>
    <source>
        <strain evidence="3">NI907</strain>
    </source>
</reference>
<keyword evidence="1" id="KW-0472">Membrane</keyword>
<keyword evidence="1" id="KW-0812">Transmembrane</keyword>
<organism evidence="2 3">
    <name type="scientific">Pyricularia grisea</name>
    <name type="common">Crabgrass-specific blast fungus</name>
    <name type="synonym">Magnaporthe grisea</name>
    <dbReference type="NCBI Taxonomy" id="148305"/>
    <lineage>
        <taxon>Eukaryota</taxon>
        <taxon>Fungi</taxon>
        <taxon>Dikarya</taxon>
        <taxon>Ascomycota</taxon>
        <taxon>Pezizomycotina</taxon>
        <taxon>Sordariomycetes</taxon>
        <taxon>Sordariomycetidae</taxon>
        <taxon>Magnaporthales</taxon>
        <taxon>Pyriculariaceae</taxon>
        <taxon>Pyricularia</taxon>
    </lineage>
</organism>
<evidence type="ECO:0000313" key="2">
    <source>
        <dbReference type="Proteomes" id="UP000515153"/>
    </source>
</evidence>
<dbReference type="RefSeq" id="XP_030982353.1">
    <property type="nucleotide sequence ID" value="XM_031126213.1"/>
</dbReference>
<reference evidence="2 3" key="1">
    <citation type="journal article" date="2019" name="Mol. Biol. Evol.">
        <title>Blast fungal genomes show frequent chromosomal changes, gene gains and losses, and effector gene turnover.</title>
        <authorList>
            <person name="Gomez Luciano L.B."/>
            <person name="Jason Tsai I."/>
            <person name="Chuma I."/>
            <person name="Tosa Y."/>
            <person name="Chen Y.H."/>
            <person name="Li J.Y."/>
            <person name="Li M.Y."/>
            <person name="Jade Lu M.Y."/>
            <person name="Nakayashiki H."/>
            <person name="Li W.H."/>
        </authorList>
    </citation>
    <scope>NUCLEOTIDE SEQUENCE [LARGE SCALE GENOMIC DNA]</scope>
    <source>
        <strain evidence="2 3">NI907</strain>
    </source>
</reference>
<reference evidence="3" key="3">
    <citation type="submission" date="2025-08" db="UniProtKB">
        <authorList>
            <consortium name="RefSeq"/>
        </authorList>
    </citation>
    <scope>IDENTIFICATION</scope>
    <source>
        <strain evidence="3">NI907</strain>
    </source>
</reference>